<dbReference type="GeneID" id="61136436"/>
<dbReference type="EMBL" id="AP006620">
    <property type="protein sequence ID" value="BAD60758.1"/>
    <property type="molecule type" value="Genomic_DNA"/>
</dbReference>
<dbReference type="KEGG" id="nfa:PNF2_700"/>
<reference evidence="1 2" key="1">
    <citation type="journal article" date="2004" name="Proc. Natl. Acad. Sci. U.S.A.">
        <title>The complete genomic sequence of Nocardia farcinica IFM 10152.</title>
        <authorList>
            <person name="Ishikawa J."/>
            <person name="Yamashita A."/>
            <person name="Mikami Y."/>
            <person name="Hoshino Y."/>
            <person name="Kurita H."/>
            <person name="Hotta K."/>
            <person name="Shiba T."/>
            <person name="Hattori M."/>
        </authorList>
    </citation>
    <scope>NUCLEOTIDE SEQUENCE [LARGE SCALE GENOMIC DNA]</scope>
    <source>
        <strain evidence="1 2">IFM 10152</strain>
        <plasmid evidence="2">Plasmid pNF2</plasmid>
    </source>
</reference>
<dbReference type="AlphaFoldDB" id="Q5YM33"/>
<dbReference type="OrthoDB" id="4723961at2"/>
<evidence type="ECO:0000313" key="2">
    <source>
        <dbReference type="Proteomes" id="UP000006820"/>
    </source>
</evidence>
<sequence>MLLGVGAQQHNHVVRSWKPETIICQYCSMEVVWLPTIYGGNKLFDAKMYPTSESARGNRFAAKRNGSVVDLDDIHSNRWPAECLHLHRYSCSEYNADMEARIWTTKQSPGRDGRRIAEPPF</sequence>
<dbReference type="HOGENOM" id="CLU_2035599_0_0_11"/>
<dbReference type="RefSeq" id="WP_011212438.1">
    <property type="nucleotide sequence ID" value="NC_006363.1"/>
</dbReference>
<dbReference type="Proteomes" id="UP000006820">
    <property type="component" value="Plasmid pNF2"/>
</dbReference>
<name>Q5YM33_NOCFA</name>
<keyword evidence="1" id="KW-0614">Plasmid</keyword>
<gene>
    <name evidence="1" type="ordered locus">PNF2_700</name>
</gene>
<evidence type="ECO:0000313" key="1">
    <source>
        <dbReference type="EMBL" id="BAD60758.1"/>
    </source>
</evidence>
<accession>Q5YM33</accession>
<geneLocation type="plasmid" evidence="1 2">
    <name>pNF2</name>
</geneLocation>
<protein>
    <submittedName>
        <fullName evidence="1">Uncharacterized protein</fullName>
    </submittedName>
</protein>
<organism evidence="1 2">
    <name type="scientific">Nocardia farcinica (strain IFM 10152)</name>
    <dbReference type="NCBI Taxonomy" id="247156"/>
    <lineage>
        <taxon>Bacteria</taxon>
        <taxon>Bacillati</taxon>
        <taxon>Actinomycetota</taxon>
        <taxon>Actinomycetes</taxon>
        <taxon>Mycobacteriales</taxon>
        <taxon>Nocardiaceae</taxon>
        <taxon>Nocardia</taxon>
    </lineage>
</organism>
<keyword evidence="2" id="KW-1185">Reference proteome</keyword>
<proteinExistence type="predicted"/>